<dbReference type="EMBL" id="JABSTU010000005">
    <property type="protein sequence ID" value="KAH8032567.1"/>
    <property type="molecule type" value="Genomic_DNA"/>
</dbReference>
<dbReference type="VEuPathDB" id="VectorBase:LOC119163407"/>
<name>A0A9J6EE35_RHIMP</name>
<keyword evidence="1" id="KW-0812">Transmembrane</keyword>
<comment type="caution">
    <text evidence="2">The sequence shown here is derived from an EMBL/GenBank/DDBJ whole genome shotgun (WGS) entry which is preliminary data.</text>
</comment>
<evidence type="ECO:0000313" key="3">
    <source>
        <dbReference type="Proteomes" id="UP000821866"/>
    </source>
</evidence>
<protein>
    <submittedName>
        <fullName evidence="2">Uncharacterized protein</fullName>
    </submittedName>
</protein>
<accession>A0A9J6EE35</accession>
<keyword evidence="3" id="KW-1185">Reference proteome</keyword>
<keyword evidence="1" id="KW-0472">Membrane</keyword>
<evidence type="ECO:0000313" key="2">
    <source>
        <dbReference type="EMBL" id="KAH8032567.1"/>
    </source>
</evidence>
<reference evidence="2" key="2">
    <citation type="submission" date="2021-09" db="EMBL/GenBank/DDBJ databases">
        <authorList>
            <person name="Jia N."/>
            <person name="Wang J."/>
            <person name="Shi W."/>
            <person name="Du L."/>
            <person name="Sun Y."/>
            <person name="Zhan W."/>
            <person name="Jiang J."/>
            <person name="Wang Q."/>
            <person name="Zhang B."/>
            <person name="Ji P."/>
            <person name="Sakyi L.B."/>
            <person name="Cui X."/>
            <person name="Yuan T."/>
            <person name="Jiang B."/>
            <person name="Yang W."/>
            <person name="Lam T.T.-Y."/>
            <person name="Chang Q."/>
            <person name="Ding S."/>
            <person name="Wang X."/>
            <person name="Zhu J."/>
            <person name="Ruan X."/>
            <person name="Zhao L."/>
            <person name="Wei J."/>
            <person name="Que T."/>
            <person name="Du C."/>
            <person name="Cheng J."/>
            <person name="Dai P."/>
            <person name="Han X."/>
            <person name="Huang E."/>
            <person name="Gao Y."/>
            <person name="Liu J."/>
            <person name="Shao H."/>
            <person name="Ye R."/>
            <person name="Li L."/>
            <person name="Wei W."/>
            <person name="Wang X."/>
            <person name="Wang C."/>
            <person name="Huo Q."/>
            <person name="Li W."/>
            <person name="Guo W."/>
            <person name="Chen H."/>
            <person name="Chen S."/>
            <person name="Zhou L."/>
            <person name="Zhou L."/>
            <person name="Ni X."/>
            <person name="Tian J."/>
            <person name="Zhou Y."/>
            <person name="Sheng Y."/>
            <person name="Liu T."/>
            <person name="Pan Y."/>
            <person name="Xia L."/>
            <person name="Li J."/>
            <person name="Zhao F."/>
            <person name="Cao W."/>
        </authorList>
    </citation>
    <scope>NUCLEOTIDE SEQUENCE</scope>
    <source>
        <strain evidence="2">Rmic-2018</strain>
        <tissue evidence="2">Larvae</tissue>
    </source>
</reference>
<feature type="transmembrane region" description="Helical" evidence="1">
    <location>
        <begin position="311"/>
        <end position="336"/>
    </location>
</feature>
<organism evidence="2 3">
    <name type="scientific">Rhipicephalus microplus</name>
    <name type="common">Cattle tick</name>
    <name type="synonym">Boophilus microplus</name>
    <dbReference type="NCBI Taxonomy" id="6941"/>
    <lineage>
        <taxon>Eukaryota</taxon>
        <taxon>Metazoa</taxon>
        <taxon>Ecdysozoa</taxon>
        <taxon>Arthropoda</taxon>
        <taxon>Chelicerata</taxon>
        <taxon>Arachnida</taxon>
        <taxon>Acari</taxon>
        <taxon>Parasitiformes</taxon>
        <taxon>Ixodida</taxon>
        <taxon>Ixodoidea</taxon>
        <taxon>Ixodidae</taxon>
        <taxon>Rhipicephalinae</taxon>
        <taxon>Rhipicephalus</taxon>
        <taxon>Boophilus</taxon>
    </lineage>
</organism>
<keyword evidence="1" id="KW-1133">Transmembrane helix</keyword>
<dbReference type="Proteomes" id="UP000821866">
    <property type="component" value="Chromosome 3"/>
</dbReference>
<reference evidence="2" key="1">
    <citation type="journal article" date="2020" name="Cell">
        <title>Large-Scale Comparative Analyses of Tick Genomes Elucidate Their Genetic Diversity and Vector Capacities.</title>
        <authorList>
            <consortium name="Tick Genome and Microbiome Consortium (TIGMIC)"/>
            <person name="Jia N."/>
            <person name="Wang J."/>
            <person name="Shi W."/>
            <person name="Du L."/>
            <person name="Sun Y."/>
            <person name="Zhan W."/>
            <person name="Jiang J.F."/>
            <person name="Wang Q."/>
            <person name="Zhang B."/>
            <person name="Ji P."/>
            <person name="Bell-Sakyi L."/>
            <person name="Cui X.M."/>
            <person name="Yuan T.T."/>
            <person name="Jiang B.G."/>
            <person name="Yang W.F."/>
            <person name="Lam T.T."/>
            <person name="Chang Q.C."/>
            <person name="Ding S.J."/>
            <person name="Wang X.J."/>
            <person name="Zhu J.G."/>
            <person name="Ruan X.D."/>
            <person name="Zhao L."/>
            <person name="Wei J.T."/>
            <person name="Ye R.Z."/>
            <person name="Que T.C."/>
            <person name="Du C.H."/>
            <person name="Zhou Y.H."/>
            <person name="Cheng J.X."/>
            <person name="Dai P.F."/>
            <person name="Guo W.B."/>
            <person name="Han X.H."/>
            <person name="Huang E.J."/>
            <person name="Li L.F."/>
            <person name="Wei W."/>
            <person name="Gao Y.C."/>
            <person name="Liu J.Z."/>
            <person name="Shao H.Z."/>
            <person name="Wang X."/>
            <person name="Wang C.C."/>
            <person name="Yang T.C."/>
            <person name="Huo Q.B."/>
            <person name="Li W."/>
            <person name="Chen H.Y."/>
            <person name="Chen S.E."/>
            <person name="Zhou L.G."/>
            <person name="Ni X.B."/>
            <person name="Tian J.H."/>
            <person name="Sheng Y."/>
            <person name="Liu T."/>
            <person name="Pan Y.S."/>
            <person name="Xia L.Y."/>
            <person name="Li J."/>
            <person name="Zhao F."/>
            <person name="Cao W.C."/>
        </authorList>
    </citation>
    <scope>NUCLEOTIDE SEQUENCE</scope>
    <source>
        <strain evidence="2">Rmic-2018</strain>
    </source>
</reference>
<dbReference type="AlphaFoldDB" id="A0A9J6EE35"/>
<gene>
    <name evidence="2" type="ORF">HPB51_026020</name>
</gene>
<proteinExistence type="predicted"/>
<evidence type="ECO:0000256" key="1">
    <source>
        <dbReference type="SAM" id="Phobius"/>
    </source>
</evidence>
<sequence length="339" mass="36233">MRHRPFHGRSPVVGCARTLEEQPTNQRPSDASGKSAAALRLRPINLLKGRDNITGRRRGDIENRHLPSLLVALLRVSLLVEAALPFMVAAGFCWWSARRGGKLAPVQERTQNCDDEAARRNGCQRTSGAESTRPGLDALWHTHACRIKSRDQYTKVKGSFAMKSCAILALLILGHLCEIQAATLSKPAMSTDDAKKLLIEKLSRSIMEHREELLDALQATKSTGDGTDEQILPALLVPLITAIAGGAISGAVGAEIQAATLSKPAMSTDDAKKLLIEKLSRSIMEHREELLEALQGINSTGDRTDEQIPGVLLALLVAIAGGVVSGAVEAGVAVAVSKG</sequence>
<feature type="transmembrane region" description="Helical" evidence="1">
    <location>
        <begin position="160"/>
        <end position="179"/>
    </location>
</feature>